<dbReference type="NCBIfam" id="TIGR03401">
    <property type="entry name" value="cyanamide_fam"/>
    <property type="match status" value="1"/>
</dbReference>
<reference evidence="2 3" key="1">
    <citation type="journal article" date="2016" name="Sci. Rep.">
        <title>Penicillium arizonense, a new, genome sequenced fungal species, reveals a high chemical diversity in secreted metabolites.</title>
        <authorList>
            <person name="Grijseels S."/>
            <person name="Nielsen J.C."/>
            <person name="Randelovic M."/>
            <person name="Nielsen J."/>
            <person name="Nielsen K.F."/>
            <person name="Workman M."/>
            <person name="Frisvad J.C."/>
        </authorList>
    </citation>
    <scope>NUCLEOTIDE SEQUENCE [LARGE SCALE GENOMIC DNA]</scope>
    <source>
        <strain evidence="2 3">CBS 141311</strain>
    </source>
</reference>
<organism evidence="2 3">
    <name type="scientific">Penicillium arizonense</name>
    <dbReference type="NCBI Taxonomy" id="1835702"/>
    <lineage>
        <taxon>Eukaryota</taxon>
        <taxon>Fungi</taxon>
        <taxon>Dikarya</taxon>
        <taxon>Ascomycota</taxon>
        <taxon>Pezizomycotina</taxon>
        <taxon>Eurotiomycetes</taxon>
        <taxon>Eurotiomycetidae</taxon>
        <taxon>Eurotiales</taxon>
        <taxon>Aspergillaceae</taxon>
        <taxon>Penicillium</taxon>
    </lineage>
</organism>
<proteinExistence type="predicted"/>
<dbReference type="OrthoDB" id="409121at2759"/>
<dbReference type="EMBL" id="LXJU01000038">
    <property type="protein sequence ID" value="OGE47687.1"/>
    <property type="molecule type" value="Genomic_DNA"/>
</dbReference>
<feature type="domain" description="HD" evidence="1">
    <location>
        <begin position="61"/>
        <end position="180"/>
    </location>
</feature>
<dbReference type="InterPro" id="IPR006674">
    <property type="entry name" value="HD_domain"/>
</dbReference>
<dbReference type="Gene3D" id="1.10.3210.10">
    <property type="entry name" value="Hypothetical protein af1432"/>
    <property type="match status" value="1"/>
</dbReference>
<sequence length="245" mass="27088">MCVTEANYGFTAVPSSATALLATDPPKIPAPFTPVSQSPIPSTPLAQRIDVYAKAHLPEPTYNHCLRVYHYGLAIRQYRFPEWTFSDETYFLACLLHDIGTTKENMIATKMSFEFYGGFIALDVLQNLGASATASSAAAAPRDQAESVAEAIIRHQDFHEKGNITALGQLLQLATMFDNIGAWADLVHPSTIEDVCKHFPRLKWSHCFASTIREENSLKPWAHTTVLGEESPARVMGNKLMAPYE</sequence>
<dbReference type="PANTHER" id="PTHR35569:SF1">
    <property type="entry name" value="CYANAMIDE HYDRATASE DDI2-RELATED"/>
    <property type="match status" value="1"/>
</dbReference>
<dbReference type="Proteomes" id="UP000177622">
    <property type="component" value="Unassembled WGS sequence"/>
</dbReference>
<dbReference type="SUPFAM" id="SSF109604">
    <property type="entry name" value="HD-domain/PDEase-like"/>
    <property type="match status" value="1"/>
</dbReference>
<keyword evidence="3" id="KW-1185">Reference proteome</keyword>
<evidence type="ECO:0000313" key="2">
    <source>
        <dbReference type="EMBL" id="OGE47687.1"/>
    </source>
</evidence>
<dbReference type="CDD" id="cd00077">
    <property type="entry name" value="HDc"/>
    <property type="match status" value="1"/>
</dbReference>
<dbReference type="InterPro" id="IPR017771">
    <property type="entry name" value="Cyanamide_hydratase_HD"/>
</dbReference>
<name>A0A1F5L3P8_PENAI</name>
<dbReference type="AlphaFoldDB" id="A0A1F5L3P8"/>
<dbReference type="Pfam" id="PF01966">
    <property type="entry name" value="HD"/>
    <property type="match status" value="1"/>
</dbReference>
<dbReference type="InterPro" id="IPR003607">
    <property type="entry name" value="HD/PDEase_dom"/>
</dbReference>
<dbReference type="RefSeq" id="XP_022483145.1">
    <property type="nucleotide sequence ID" value="XM_022636981.1"/>
</dbReference>
<dbReference type="PROSITE" id="PS51831">
    <property type="entry name" value="HD"/>
    <property type="match status" value="1"/>
</dbReference>
<dbReference type="GeneID" id="34581715"/>
<protein>
    <recommendedName>
        <fullName evidence="1">HD domain-containing protein</fullName>
    </recommendedName>
</protein>
<evidence type="ECO:0000313" key="3">
    <source>
        <dbReference type="Proteomes" id="UP000177622"/>
    </source>
</evidence>
<gene>
    <name evidence="2" type="ORF">PENARI_c038G06119</name>
</gene>
<dbReference type="SMART" id="SM00471">
    <property type="entry name" value="HDc"/>
    <property type="match status" value="1"/>
</dbReference>
<evidence type="ECO:0000259" key="1">
    <source>
        <dbReference type="PROSITE" id="PS51831"/>
    </source>
</evidence>
<comment type="caution">
    <text evidence="2">The sequence shown here is derived from an EMBL/GenBank/DDBJ whole genome shotgun (WGS) entry which is preliminary data.</text>
</comment>
<accession>A0A1F5L3P8</accession>
<dbReference type="PANTHER" id="PTHR35569">
    <property type="entry name" value="CYANAMIDE HYDRATASE DDI2-RELATED"/>
    <property type="match status" value="1"/>
</dbReference>